<dbReference type="EMBL" id="CP043494">
    <property type="protein sequence ID" value="WNG52194.1"/>
    <property type="molecule type" value="Genomic_DNA"/>
</dbReference>
<dbReference type="SUPFAM" id="SSF56300">
    <property type="entry name" value="Metallo-dependent phosphatases"/>
    <property type="match status" value="1"/>
</dbReference>
<evidence type="ECO:0000259" key="1">
    <source>
        <dbReference type="Pfam" id="PF00149"/>
    </source>
</evidence>
<organism evidence="2 3">
    <name type="scientific">Archangium minus</name>
    <dbReference type="NCBI Taxonomy" id="83450"/>
    <lineage>
        <taxon>Bacteria</taxon>
        <taxon>Pseudomonadati</taxon>
        <taxon>Myxococcota</taxon>
        <taxon>Myxococcia</taxon>
        <taxon>Myxococcales</taxon>
        <taxon>Cystobacterineae</taxon>
        <taxon>Archangiaceae</taxon>
        <taxon>Archangium</taxon>
    </lineage>
</organism>
<dbReference type="InterPro" id="IPR029052">
    <property type="entry name" value="Metallo-depent_PP-like"/>
</dbReference>
<dbReference type="PANTHER" id="PTHR43143:SF1">
    <property type="entry name" value="SERINE_THREONINE-PROTEIN PHOSPHATASE CPPED1"/>
    <property type="match status" value="1"/>
</dbReference>
<evidence type="ECO:0000313" key="2">
    <source>
        <dbReference type="EMBL" id="WNG52194.1"/>
    </source>
</evidence>
<sequence length="349" mass="38148">MRPAEERALKDLEVGRVEASGVAFTVEDGLAVVRQVEAGTLTLWGSAPAFHVRAVSSAGANETWTVVVRNAMPDAELTVKVGDEPLLVDALPGPLPTVKRWQVRLPAGAEARLTVAPPLWDQPRPFRFAALADVQEALPRVGDIYQRINADPTLRFIFFSGDLTQRGTIEQLEEFQSRLQESRIPLFATLGNHELLNPDPRFHEYFGRGNLHFTFQGAHFTMIDSGNGSLDPRAEVELDRWLEAGRDSVHILGTHIPLVDPIGVRNGAFASRNEAASLLAKLARARLDLTLYGHVHSYYVFSNAGIPAFISGGGGAIPEQFDGVGRHFLAVEVDPPAQSVRTVSLVRVD</sequence>
<dbReference type="Pfam" id="PF00149">
    <property type="entry name" value="Metallophos"/>
    <property type="match status" value="1"/>
</dbReference>
<dbReference type="Gene3D" id="3.60.21.10">
    <property type="match status" value="1"/>
</dbReference>
<reference evidence="2 3" key="1">
    <citation type="submission" date="2019-08" db="EMBL/GenBank/DDBJ databases">
        <title>Archangium and Cystobacter genomes.</title>
        <authorList>
            <person name="Chen I.-C.K."/>
            <person name="Wielgoss S."/>
        </authorList>
    </citation>
    <scope>NUCLEOTIDE SEQUENCE [LARGE SCALE GENOMIC DNA]</scope>
    <source>
        <strain evidence="2 3">Cbm 6</strain>
    </source>
</reference>
<protein>
    <submittedName>
        <fullName evidence="2">Metallophosphoesterase</fullName>
    </submittedName>
</protein>
<gene>
    <name evidence="2" type="ORF">F0U60_02985</name>
</gene>
<evidence type="ECO:0000313" key="3">
    <source>
        <dbReference type="Proteomes" id="UP001611383"/>
    </source>
</evidence>
<dbReference type="Proteomes" id="UP001611383">
    <property type="component" value="Chromosome"/>
</dbReference>
<keyword evidence="3" id="KW-1185">Reference proteome</keyword>
<dbReference type="InterPro" id="IPR051918">
    <property type="entry name" value="STPP_CPPED1"/>
</dbReference>
<dbReference type="PANTHER" id="PTHR43143">
    <property type="entry name" value="METALLOPHOSPHOESTERASE, CALCINEURIN SUPERFAMILY"/>
    <property type="match status" value="1"/>
</dbReference>
<proteinExistence type="predicted"/>
<name>A0ABY9X9W8_9BACT</name>
<feature type="domain" description="Calcineurin-like phosphoesterase" evidence="1">
    <location>
        <begin position="126"/>
        <end position="298"/>
    </location>
</feature>
<dbReference type="InterPro" id="IPR004843">
    <property type="entry name" value="Calcineurin-like_PHP"/>
</dbReference>
<accession>A0ABY9X9W8</accession>